<dbReference type="GO" id="GO:0016874">
    <property type="term" value="F:ligase activity"/>
    <property type="evidence" value="ECO:0007669"/>
    <property type="project" value="UniProtKB-KW"/>
</dbReference>
<dbReference type="InterPro" id="IPR050191">
    <property type="entry name" value="ATP-dep_DNA_ligase"/>
</dbReference>
<evidence type="ECO:0000256" key="1">
    <source>
        <dbReference type="ARBA" id="ARBA00007572"/>
    </source>
</evidence>
<dbReference type="Proteomes" id="UP001596174">
    <property type="component" value="Unassembled WGS sequence"/>
</dbReference>
<evidence type="ECO:0000313" key="7">
    <source>
        <dbReference type="Proteomes" id="UP001596174"/>
    </source>
</evidence>
<dbReference type="NCBIfam" id="TIGR02779">
    <property type="entry name" value="NHEJ_ligase_lig"/>
    <property type="match status" value="1"/>
</dbReference>
<dbReference type="InterPro" id="IPR012310">
    <property type="entry name" value="DNA_ligase_ATP-dep_cent"/>
</dbReference>
<dbReference type="Pfam" id="PF04679">
    <property type="entry name" value="DNA_ligase_A_C"/>
    <property type="match status" value="1"/>
</dbReference>
<evidence type="ECO:0000256" key="4">
    <source>
        <dbReference type="ARBA" id="ARBA00034003"/>
    </source>
</evidence>
<dbReference type="RefSeq" id="WP_380587743.1">
    <property type="nucleotide sequence ID" value="NZ_JBHSQJ010000122.1"/>
</dbReference>
<dbReference type="Gene3D" id="3.30.1490.70">
    <property type="match status" value="1"/>
</dbReference>
<name>A0ABW1G6V0_9ACTN</name>
<organism evidence="6 7">
    <name type="scientific">Streptacidiphilus monticola</name>
    <dbReference type="NCBI Taxonomy" id="2161674"/>
    <lineage>
        <taxon>Bacteria</taxon>
        <taxon>Bacillati</taxon>
        <taxon>Actinomycetota</taxon>
        <taxon>Actinomycetes</taxon>
        <taxon>Kitasatosporales</taxon>
        <taxon>Streptomycetaceae</taxon>
        <taxon>Streptacidiphilus</taxon>
    </lineage>
</organism>
<dbReference type="PANTHER" id="PTHR45674">
    <property type="entry name" value="DNA LIGASE 1/3 FAMILY MEMBER"/>
    <property type="match status" value="1"/>
</dbReference>
<comment type="catalytic activity">
    <reaction evidence="4">
        <text>ATP + (deoxyribonucleotide)n-3'-hydroxyl + 5'-phospho-(deoxyribonucleotide)m = (deoxyribonucleotide)n+m + AMP + diphosphate.</text>
        <dbReference type="EC" id="6.5.1.1"/>
    </reaction>
</comment>
<evidence type="ECO:0000256" key="3">
    <source>
        <dbReference type="ARBA" id="ARBA00022598"/>
    </source>
</evidence>
<dbReference type="SUPFAM" id="SSF56091">
    <property type="entry name" value="DNA ligase/mRNA capping enzyme, catalytic domain"/>
    <property type="match status" value="1"/>
</dbReference>
<comment type="caution">
    <text evidence="6">The sequence shown here is derived from an EMBL/GenBank/DDBJ whole genome shotgun (WGS) entry which is preliminary data.</text>
</comment>
<dbReference type="CDD" id="cd07906">
    <property type="entry name" value="Adenylation_DNA_ligase_LigD_LigC"/>
    <property type="match status" value="1"/>
</dbReference>
<dbReference type="Gene3D" id="3.30.470.30">
    <property type="entry name" value="DNA ligase/mRNA capping enzyme"/>
    <property type="match status" value="1"/>
</dbReference>
<dbReference type="InterPro" id="IPR012340">
    <property type="entry name" value="NA-bd_OB-fold"/>
</dbReference>
<dbReference type="Pfam" id="PF01068">
    <property type="entry name" value="DNA_ligase_A_M"/>
    <property type="match status" value="1"/>
</dbReference>
<proteinExistence type="inferred from homology"/>
<dbReference type="InterPro" id="IPR014146">
    <property type="entry name" value="LigD_ligase_dom"/>
</dbReference>
<evidence type="ECO:0000259" key="5">
    <source>
        <dbReference type="PROSITE" id="PS50160"/>
    </source>
</evidence>
<evidence type="ECO:0000313" key="6">
    <source>
        <dbReference type="EMBL" id="MFC5910485.1"/>
    </source>
</evidence>
<evidence type="ECO:0000256" key="2">
    <source>
        <dbReference type="ARBA" id="ARBA00012727"/>
    </source>
</evidence>
<dbReference type="SUPFAM" id="SSF50249">
    <property type="entry name" value="Nucleic acid-binding proteins"/>
    <property type="match status" value="1"/>
</dbReference>
<dbReference type="PROSITE" id="PS50160">
    <property type="entry name" value="DNA_LIGASE_A3"/>
    <property type="match status" value="1"/>
</dbReference>
<protein>
    <recommendedName>
        <fullName evidence="2">DNA ligase (ATP)</fullName>
        <ecNumber evidence="2">6.5.1.1</ecNumber>
    </recommendedName>
</protein>
<dbReference type="InterPro" id="IPR016059">
    <property type="entry name" value="DNA_ligase_ATP-dep_CS"/>
</dbReference>
<keyword evidence="3 6" id="KW-0436">Ligase</keyword>
<dbReference type="PANTHER" id="PTHR45674:SF4">
    <property type="entry name" value="DNA LIGASE 1"/>
    <property type="match status" value="1"/>
</dbReference>
<dbReference type="Gene3D" id="2.40.50.140">
    <property type="entry name" value="Nucleic acid-binding proteins"/>
    <property type="match status" value="1"/>
</dbReference>
<gene>
    <name evidence="6" type="primary">ligD</name>
    <name evidence="6" type="ORF">ACFP3V_25120</name>
</gene>
<keyword evidence="7" id="KW-1185">Reference proteome</keyword>
<dbReference type="EC" id="6.5.1.1" evidence="2"/>
<comment type="similarity">
    <text evidence="1">Belongs to the ATP-dependent DNA ligase family.</text>
</comment>
<feature type="domain" description="ATP-dependent DNA ligase family profile" evidence="5">
    <location>
        <begin position="96"/>
        <end position="186"/>
    </location>
</feature>
<dbReference type="InterPro" id="IPR012309">
    <property type="entry name" value="DNA_ligase_ATP-dep_C"/>
</dbReference>
<dbReference type="EMBL" id="JBHSQJ010000122">
    <property type="protein sequence ID" value="MFC5910485.1"/>
    <property type="molecule type" value="Genomic_DNA"/>
</dbReference>
<sequence length="310" mass="34498">MLATLSSRRDFDTDWLFERKLDGVRVLALRTGGGGVRLLSRGGKSLNGTYPEVVDALQAQHCADFAVDGEMVALRDGRTDFALLQQRLGLTDPKAARASGVAVTYYLFDLLRLDGQDTTALDLTVRKSLLRDALSFRDPLRFTAHRRRDGHELLDDACARGWEGLIAKRANSRYQYGRSTDWLKLKCSGGQEFVIGGFTEPAGSRVGFGALLIGYYQHGRLCYAGKVGTGYSTATLRSLRTRLDGIEQSGSPFDARVREARAHWVRPELVAQIGFTEWTRDGMLRHPRFLGLRDDKPAHQVVREAPAPTR</sequence>
<reference evidence="7" key="1">
    <citation type="journal article" date="2019" name="Int. J. Syst. Evol. Microbiol.">
        <title>The Global Catalogue of Microorganisms (GCM) 10K type strain sequencing project: providing services to taxonomists for standard genome sequencing and annotation.</title>
        <authorList>
            <consortium name="The Broad Institute Genomics Platform"/>
            <consortium name="The Broad Institute Genome Sequencing Center for Infectious Disease"/>
            <person name="Wu L."/>
            <person name="Ma J."/>
        </authorList>
    </citation>
    <scope>NUCLEOTIDE SEQUENCE [LARGE SCALE GENOMIC DNA]</scope>
    <source>
        <strain evidence="7">JCM 4816</strain>
    </source>
</reference>
<dbReference type="PROSITE" id="PS00333">
    <property type="entry name" value="DNA_LIGASE_A2"/>
    <property type="match status" value="1"/>
</dbReference>
<dbReference type="PROSITE" id="PS00697">
    <property type="entry name" value="DNA_LIGASE_A1"/>
    <property type="match status" value="1"/>
</dbReference>
<dbReference type="CDD" id="cd07971">
    <property type="entry name" value="OBF_DNA_ligase_LigD"/>
    <property type="match status" value="1"/>
</dbReference>
<accession>A0ABW1G6V0</accession>